<dbReference type="AlphaFoldDB" id="A0A1B3ZCZ5"/>
<dbReference type="Proteomes" id="UP000094256">
    <property type="component" value="Chromosome"/>
</dbReference>
<accession>A0A1B3ZCZ5</accession>
<evidence type="ECO:0000313" key="2">
    <source>
        <dbReference type="EMBL" id="AOH85304.1"/>
    </source>
</evidence>
<dbReference type="OrthoDB" id="8435598at2"/>
<name>A0A1B3ZCZ5_9SPHN</name>
<organism evidence="2 3">
    <name type="scientific">Sphingomonas panacis</name>
    <dbReference type="NCBI Taxonomy" id="1560345"/>
    <lineage>
        <taxon>Bacteria</taxon>
        <taxon>Pseudomonadati</taxon>
        <taxon>Pseudomonadota</taxon>
        <taxon>Alphaproteobacteria</taxon>
        <taxon>Sphingomonadales</taxon>
        <taxon>Sphingomonadaceae</taxon>
        <taxon>Sphingomonas</taxon>
    </lineage>
</organism>
<protein>
    <submittedName>
        <fullName evidence="2">Uncharacterized protein</fullName>
    </submittedName>
</protein>
<dbReference type="SUPFAM" id="SSF49899">
    <property type="entry name" value="Concanavalin A-like lectins/glucanases"/>
    <property type="match status" value="1"/>
</dbReference>
<feature type="transmembrane region" description="Helical" evidence="1">
    <location>
        <begin position="12"/>
        <end position="32"/>
    </location>
</feature>
<dbReference type="RefSeq" id="WP_069205836.1">
    <property type="nucleotide sequence ID" value="NZ_CP014168.1"/>
</dbReference>
<keyword evidence="1" id="KW-1133">Transmembrane helix</keyword>
<dbReference type="KEGG" id="span:AWL63_16490"/>
<evidence type="ECO:0000313" key="3">
    <source>
        <dbReference type="Proteomes" id="UP000094256"/>
    </source>
</evidence>
<dbReference type="Gene3D" id="2.60.120.180">
    <property type="match status" value="1"/>
</dbReference>
<evidence type="ECO:0000256" key="1">
    <source>
        <dbReference type="SAM" id="Phobius"/>
    </source>
</evidence>
<keyword evidence="3" id="KW-1185">Reference proteome</keyword>
<keyword evidence="1" id="KW-0812">Transmembrane</keyword>
<dbReference type="EMBL" id="CP014168">
    <property type="protein sequence ID" value="AOH85304.1"/>
    <property type="molecule type" value="Genomic_DNA"/>
</dbReference>
<dbReference type="InterPro" id="IPR013319">
    <property type="entry name" value="GH11/12"/>
</dbReference>
<reference evidence="2 3" key="1">
    <citation type="submission" date="2016-01" db="EMBL/GenBank/DDBJ databases">
        <title>Complete genome and mega plasmid sequence of Sphingomonas panacis DCY99 elicits systemic resistance in rice to Xanthomonas oryzae.</title>
        <authorList>
            <person name="Kim Y.J."/>
            <person name="Yang D.C."/>
            <person name="Sing P."/>
        </authorList>
    </citation>
    <scope>NUCLEOTIDE SEQUENCE [LARGE SCALE GENOMIC DNA]</scope>
    <source>
        <strain evidence="2 3">DCY99</strain>
    </source>
</reference>
<proteinExistence type="predicted"/>
<dbReference type="GO" id="GO:0004553">
    <property type="term" value="F:hydrolase activity, hydrolyzing O-glycosyl compounds"/>
    <property type="evidence" value="ECO:0007669"/>
    <property type="project" value="InterPro"/>
</dbReference>
<keyword evidence="1" id="KW-0472">Membrane</keyword>
<sequence>MRKFNIWAVLRIVLGVVVVVVAGLAAVVWATVPSAPEGHIRVPAKTPFTSGPYFAYSQPWGGEMTALTKLWAPRADHIIVDLKKFPNDTQFYWRWPPFGPTNGPGVWAYSAVMHGNYDGGEPDVAVPPKRVRDMRAFSQAFAWTIENGNGDGNVLSEVYLRSSDTDPDAKVLEIGWFLHMPQSSRTWFENARPIGVFVDPKGMRWAVRIEDKFCMFGPERAQDIRTGTLDMLAALAWLRANKTITGDEWLWGISLGVEPVKGVGHLSVDRWSVARQ</sequence>
<gene>
    <name evidence="2" type="ORF">AWL63_16490</name>
</gene>
<dbReference type="InterPro" id="IPR013320">
    <property type="entry name" value="ConA-like_dom_sf"/>
</dbReference>